<evidence type="ECO:0000256" key="1">
    <source>
        <dbReference type="ARBA" id="ARBA00022801"/>
    </source>
</evidence>
<dbReference type="EMBL" id="JAEPRQ010000002">
    <property type="protein sequence ID" value="MBK4215813.1"/>
    <property type="molecule type" value="Genomic_DNA"/>
</dbReference>
<accession>A0A934SDQ6</accession>
<proteinExistence type="predicted"/>
<dbReference type="AlphaFoldDB" id="A0A934SDQ6"/>
<feature type="domain" description="Sialate O-acetylesterase" evidence="2">
    <location>
        <begin position="9"/>
        <end position="257"/>
    </location>
</feature>
<evidence type="ECO:0000259" key="2">
    <source>
        <dbReference type="Pfam" id="PF03629"/>
    </source>
</evidence>
<dbReference type="Pfam" id="PF03629">
    <property type="entry name" value="SASA"/>
    <property type="match status" value="1"/>
</dbReference>
<sequence length="447" mass="49606">MAQLPPLVVLQLGQSNARTTGDQTGGDLRLNPRVFAWNSQVAPEKNGDAWLVAEPGQDPFIGNPAANNLGFQFCKATQVETGRLVYLLTVAAGGHHIESMMNPVDLANYGWSRTPGERDLYAFLMTQVATALPLIPGAPTSFDRLIVHQGEAQCQEQVELQAHKYRVMIKRFEFNGLVERNKTDIIFGELLVGATNGRYRVRHLNALRRLQAGTREDAFPRLKIARSTGLQPVTTNDDLHFSGEDLTALGRRYYDASVTMQEVPVLDPTICDLSVDGGLTWSTGLVPTTNFGDTPAQTTYDRREPVYLKDVRVEIEDNPTLGWCHRARANEVTHLCGRFIFKVDPYAQFLMSIEAKNDHPTTSSSFLLGVIEYDEDLVYIGQTLMTEQTMAAGEGATHFATFGHAANGRTNHRNFSANARFFAPLYRFNPSGSGASVKFNLPNPRWL</sequence>
<keyword evidence="4" id="KW-1185">Reference proteome</keyword>
<dbReference type="Gene3D" id="3.40.50.1110">
    <property type="entry name" value="SGNH hydrolase"/>
    <property type="match status" value="1"/>
</dbReference>
<organism evidence="3 4">
    <name type="scientific">Paracoccus caeni</name>
    <dbReference type="NCBI Taxonomy" id="657651"/>
    <lineage>
        <taxon>Bacteria</taxon>
        <taxon>Pseudomonadati</taxon>
        <taxon>Pseudomonadota</taxon>
        <taxon>Alphaproteobacteria</taxon>
        <taxon>Rhodobacterales</taxon>
        <taxon>Paracoccaceae</taxon>
        <taxon>Paracoccus</taxon>
    </lineage>
</organism>
<reference evidence="3" key="1">
    <citation type="submission" date="2021-01" db="EMBL/GenBank/DDBJ databases">
        <title>Paracoccus amoyensis sp. nov., isolated from the surface seawater along the coast of Xiamen Island, China.</title>
        <authorList>
            <person name="Lyu L."/>
        </authorList>
    </citation>
    <scope>NUCLEOTIDE SEQUENCE</scope>
    <source>
        <strain evidence="3">MJ17</strain>
    </source>
</reference>
<evidence type="ECO:0000313" key="4">
    <source>
        <dbReference type="Proteomes" id="UP000640485"/>
    </source>
</evidence>
<dbReference type="InterPro" id="IPR005181">
    <property type="entry name" value="SASA"/>
</dbReference>
<dbReference type="RefSeq" id="WP_200685158.1">
    <property type="nucleotide sequence ID" value="NZ_JAEPRQ010000002.1"/>
</dbReference>
<evidence type="ECO:0000313" key="3">
    <source>
        <dbReference type="EMBL" id="MBK4215813.1"/>
    </source>
</evidence>
<dbReference type="SUPFAM" id="SSF52266">
    <property type="entry name" value="SGNH hydrolase"/>
    <property type="match status" value="1"/>
</dbReference>
<name>A0A934SDQ6_9RHOB</name>
<gene>
    <name evidence="3" type="ORF">JJJ17_07745</name>
</gene>
<dbReference type="InterPro" id="IPR036514">
    <property type="entry name" value="SGNH_hydro_sf"/>
</dbReference>
<dbReference type="Proteomes" id="UP000640485">
    <property type="component" value="Unassembled WGS sequence"/>
</dbReference>
<protein>
    <recommendedName>
        <fullName evidence="2">Sialate O-acetylesterase domain-containing protein</fullName>
    </recommendedName>
</protein>
<dbReference type="GO" id="GO:0016788">
    <property type="term" value="F:hydrolase activity, acting on ester bonds"/>
    <property type="evidence" value="ECO:0007669"/>
    <property type="project" value="UniProtKB-ARBA"/>
</dbReference>
<keyword evidence="1" id="KW-0378">Hydrolase</keyword>
<comment type="caution">
    <text evidence="3">The sequence shown here is derived from an EMBL/GenBank/DDBJ whole genome shotgun (WGS) entry which is preliminary data.</text>
</comment>